<evidence type="ECO:0000256" key="3">
    <source>
        <dbReference type="ARBA" id="ARBA00022475"/>
    </source>
</evidence>
<dbReference type="InterPro" id="IPR005807">
    <property type="entry name" value="SecE_bac"/>
</dbReference>
<comment type="similarity">
    <text evidence="9">Belongs to the SecE/SEC61-gamma family.</text>
</comment>
<dbReference type="AlphaFoldDB" id="A0A512P9E8"/>
<dbReference type="InterPro" id="IPR038379">
    <property type="entry name" value="SecE_sf"/>
</dbReference>
<reference evidence="11 12" key="1">
    <citation type="submission" date="2019-07" db="EMBL/GenBank/DDBJ databases">
        <title>Whole genome shotgun sequence of Cellulomonas soli NBRC 109434.</title>
        <authorList>
            <person name="Hosoyama A."/>
            <person name="Uohara A."/>
            <person name="Ohji S."/>
            <person name="Ichikawa N."/>
        </authorList>
    </citation>
    <scope>NUCLEOTIDE SEQUENCE [LARGE SCALE GENOMIC DNA]</scope>
    <source>
        <strain evidence="11 12">NBRC 109434</strain>
    </source>
</reference>
<dbReference type="GO" id="GO:0005886">
    <property type="term" value="C:plasma membrane"/>
    <property type="evidence" value="ECO:0007669"/>
    <property type="project" value="UniProtKB-SubCell"/>
</dbReference>
<keyword evidence="8 9" id="KW-0472">Membrane</keyword>
<dbReference type="Gene3D" id="1.20.5.1030">
    <property type="entry name" value="Preprotein translocase secy subunit"/>
    <property type="match status" value="1"/>
</dbReference>
<evidence type="ECO:0000256" key="1">
    <source>
        <dbReference type="ARBA" id="ARBA00004370"/>
    </source>
</evidence>
<accession>A0A512P9E8</accession>
<evidence type="ECO:0000256" key="5">
    <source>
        <dbReference type="ARBA" id="ARBA00022927"/>
    </source>
</evidence>
<proteinExistence type="inferred from homology"/>
<keyword evidence="3 9" id="KW-1003">Cell membrane</keyword>
<evidence type="ECO:0000256" key="8">
    <source>
        <dbReference type="ARBA" id="ARBA00023136"/>
    </source>
</evidence>
<feature type="compositionally biased region" description="Low complexity" evidence="10">
    <location>
        <begin position="1"/>
        <end position="24"/>
    </location>
</feature>
<dbReference type="GO" id="GO:0009306">
    <property type="term" value="P:protein secretion"/>
    <property type="evidence" value="ECO:0007669"/>
    <property type="project" value="UniProtKB-UniRule"/>
</dbReference>
<keyword evidence="6 9" id="KW-1133">Transmembrane helix</keyword>
<comment type="subunit">
    <text evidence="9">Component of the Sec protein translocase complex. Heterotrimer consisting of SecY, SecE and SecG subunits. The heterotrimers can form oligomers, although 1 heterotrimer is thought to be able to translocate proteins. Interacts with the ribosome. Interacts with SecDF, and other proteins may be involved. Interacts with SecA.</text>
</comment>
<keyword evidence="7 9" id="KW-0811">Translocation</keyword>
<protein>
    <recommendedName>
        <fullName evidence="9">Protein translocase subunit SecE</fullName>
    </recommendedName>
</protein>
<dbReference type="GO" id="GO:0065002">
    <property type="term" value="P:intracellular protein transmembrane transport"/>
    <property type="evidence" value="ECO:0007669"/>
    <property type="project" value="UniProtKB-UniRule"/>
</dbReference>
<dbReference type="GO" id="GO:0008320">
    <property type="term" value="F:protein transmembrane transporter activity"/>
    <property type="evidence" value="ECO:0007669"/>
    <property type="project" value="UniProtKB-UniRule"/>
</dbReference>
<comment type="function">
    <text evidence="9">Essential subunit of the Sec protein translocation channel SecYEG. Clamps together the 2 halves of SecY. May contact the channel plug during translocation.</text>
</comment>
<dbReference type="InterPro" id="IPR001901">
    <property type="entry name" value="Translocase_SecE/Sec61-g"/>
</dbReference>
<keyword evidence="5 9" id="KW-0653">Protein transport</keyword>
<dbReference type="Pfam" id="PF00584">
    <property type="entry name" value="SecE"/>
    <property type="match status" value="1"/>
</dbReference>
<evidence type="ECO:0000313" key="12">
    <source>
        <dbReference type="Proteomes" id="UP000321798"/>
    </source>
</evidence>
<evidence type="ECO:0000256" key="9">
    <source>
        <dbReference type="HAMAP-Rule" id="MF_00422"/>
    </source>
</evidence>
<evidence type="ECO:0000256" key="4">
    <source>
        <dbReference type="ARBA" id="ARBA00022692"/>
    </source>
</evidence>
<evidence type="ECO:0000256" key="7">
    <source>
        <dbReference type="ARBA" id="ARBA00023010"/>
    </source>
</evidence>
<comment type="subcellular location">
    <subcellularLocation>
        <location evidence="9">Cell membrane</location>
        <topology evidence="9">Single-pass membrane protein</topology>
    </subcellularLocation>
    <subcellularLocation>
        <location evidence="1">Membrane</location>
    </subcellularLocation>
</comment>
<keyword evidence="4 9" id="KW-0812">Transmembrane</keyword>
<gene>
    <name evidence="9" type="primary">secE</name>
    <name evidence="11" type="ORF">CSO01_04670</name>
</gene>
<dbReference type="GO" id="GO:0043952">
    <property type="term" value="P:protein transport by the Sec complex"/>
    <property type="evidence" value="ECO:0007669"/>
    <property type="project" value="UniProtKB-UniRule"/>
</dbReference>
<sequence>MSDTAAAAASDAEGSAAGALAPKGAGKDEKKRGLGGRIALFVRQVVAELKKVVRPTRSELVTYTSVVLVFVAVVMAFVTVVDLGIGQLTLWAFGG</sequence>
<dbReference type="OrthoDB" id="9805743at2"/>
<dbReference type="NCBIfam" id="TIGR00964">
    <property type="entry name" value="secE_bact"/>
    <property type="match status" value="1"/>
</dbReference>
<name>A0A512P9E8_9CELL</name>
<evidence type="ECO:0000256" key="6">
    <source>
        <dbReference type="ARBA" id="ARBA00022989"/>
    </source>
</evidence>
<organism evidence="11 12">
    <name type="scientific">Cellulomonas soli</name>
    <dbReference type="NCBI Taxonomy" id="931535"/>
    <lineage>
        <taxon>Bacteria</taxon>
        <taxon>Bacillati</taxon>
        <taxon>Actinomycetota</taxon>
        <taxon>Actinomycetes</taxon>
        <taxon>Micrococcales</taxon>
        <taxon>Cellulomonadaceae</taxon>
        <taxon>Cellulomonas</taxon>
    </lineage>
</organism>
<dbReference type="RefSeq" id="WP_146951490.1">
    <property type="nucleotide sequence ID" value="NZ_BAABBJ010000005.1"/>
</dbReference>
<comment type="caution">
    <text evidence="11">The sequence shown here is derived from an EMBL/GenBank/DDBJ whole genome shotgun (WGS) entry which is preliminary data.</text>
</comment>
<dbReference type="PANTHER" id="PTHR33910">
    <property type="entry name" value="PROTEIN TRANSLOCASE SUBUNIT SECE"/>
    <property type="match status" value="1"/>
</dbReference>
<dbReference type="PANTHER" id="PTHR33910:SF1">
    <property type="entry name" value="PROTEIN TRANSLOCASE SUBUNIT SECE"/>
    <property type="match status" value="1"/>
</dbReference>
<evidence type="ECO:0000256" key="2">
    <source>
        <dbReference type="ARBA" id="ARBA00022448"/>
    </source>
</evidence>
<keyword evidence="2 9" id="KW-0813">Transport</keyword>
<dbReference type="EMBL" id="BKAL01000001">
    <property type="protein sequence ID" value="GEP67752.1"/>
    <property type="molecule type" value="Genomic_DNA"/>
</dbReference>
<dbReference type="HAMAP" id="MF_00422">
    <property type="entry name" value="SecE"/>
    <property type="match status" value="1"/>
</dbReference>
<dbReference type="GO" id="GO:0006605">
    <property type="term" value="P:protein targeting"/>
    <property type="evidence" value="ECO:0007669"/>
    <property type="project" value="UniProtKB-UniRule"/>
</dbReference>
<evidence type="ECO:0000256" key="10">
    <source>
        <dbReference type="SAM" id="MobiDB-lite"/>
    </source>
</evidence>
<feature type="transmembrane region" description="Helical" evidence="9">
    <location>
        <begin position="60"/>
        <end position="81"/>
    </location>
</feature>
<dbReference type="Proteomes" id="UP000321798">
    <property type="component" value="Unassembled WGS sequence"/>
</dbReference>
<feature type="region of interest" description="Disordered" evidence="10">
    <location>
        <begin position="1"/>
        <end position="31"/>
    </location>
</feature>
<evidence type="ECO:0000313" key="11">
    <source>
        <dbReference type="EMBL" id="GEP67752.1"/>
    </source>
</evidence>
<keyword evidence="12" id="KW-1185">Reference proteome</keyword>